<reference evidence="1" key="1">
    <citation type="submission" date="2021-01" db="EMBL/GenBank/DDBJ databases">
        <title>Whole genome shotgun sequence of Actinoplanes siamensis NBRC 109076.</title>
        <authorList>
            <person name="Komaki H."/>
            <person name="Tamura T."/>
        </authorList>
    </citation>
    <scope>NUCLEOTIDE SEQUENCE</scope>
    <source>
        <strain evidence="1">NBRC 109076</strain>
    </source>
</reference>
<dbReference type="Pfam" id="PF19465">
    <property type="entry name" value="DUF6002"/>
    <property type="match status" value="1"/>
</dbReference>
<evidence type="ECO:0000313" key="2">
    <source>
        <dbReference type="Proteomes" id="UP000629619"/>
    </source>
</evidence>
<protein>
    <submittedName>
        <fullName evidence="1">Uncharacterized protein</fullName>
    </submittedName>
</protein>
<dbReference type="AlphaFoldDB" id="A0A919KCC6"/>
<gene>
    <name evidence="1" type="ORF">Asi03nite_06590</name>
</gene>
<dbReference type="RefSeq" id="WP_203676842.1">
    <property type="nucleotide sequence ID" value="NZ_BOMW01000006.1"/>
</dbReference>
<proteinExistence type="predicted"/>
<dbReference type="Proteomes" id="UP000629619">
    <property type="component" value="Unassembled WGS sequence"/>
</dbReference>
<organism evidence="1 2">
    <name type="scientific">Actinoplanes siamensis</name>
    <dbReference type="NCBI Taxonomy" id="1223317"/>
    <lineage>
        <taxon>Bacteria</taxon>
        <taxon>Bacillati</taxon>
        <taxon>Actinomycetota</taxon>
        <taxon>Actinomycetes</taxon>
        <taxon>Micromonosporales</taxon>
        <taxon>Micromonosporaceae</taxon>
        <taxon>Actinoplanes</taxon>
    </lineage>
</organism>
<name>A0A919KCC6_9ACTN</name>
<evidence type="ECO:0000313" key="1">
    <source>
        <dbReference type="EMBL" id="GIF03121.1"/>
    </source>
</evidence>
<accession>A0A919KCC6</accession>
<keyword evidence="2" id="KW-1185">Reference proteome</keyword>
<comment type="caution">
    <text evidence="1">The sequence shown here is derived from an EMBL/GenBank/DDBJ whole genome shotgun (WGS) entry which is preliminary data.</text>
</comment>
<dbReference type="EMBL" id="BOMW01000006">
    <property type="protein sequence ID" value="GIF03121.1"/>
    <property type="molecule type" value="Genomic_DNA"/>
</dbReference>
<sequence>MLIESALAHYYPQVQEALRELSGSHGPDEFAPGAELPELTPAVREYLSASELRHTRMGEYRGKKLTLLDLTRNPGTMTTKTFASLTIVARAVRYIQRTGERVTIVTPSSANKAVAMRDAVLRAINTGLVSADQLNVVVVVPAASVHKIRSSELLTDSHLARRNPIAVYRGEVAGDVKSIARRMMDNDGRALERDAKTNIWYTLQLENYLAADVVRSLAESEFFAPADDEPRLHVHSVSSAYGLLGHAYGRERFGGAGLPSRYFLVQHLGAPDMVISLYHDGDFDEGHRPDYSYEEESGRYVQHADPHFPAVTFDPRETLDPTFYTRNPVTSPRMNSLINSQGGGGVVVSLAECLERYGLVRSLLGAAGVRVPTNPTAVREWSLIMAVTGLLNGIDRGLVPENDIVVHGSGCYSVGDFDGVTLRDMHEVRADDDSLTNVVLSATAI</sequence>
<dbReference type="InterPro" id="IPR046044">
    <property type="entry name" value="DUF6002"/>
</dbReference>